<dbReference type="STRING" id="3750.A0A498JP98"/>
<feature type="transmembrane region" description="Helical" evidence="1">
    <location>
        <begin position="353"/>
        <end position="371"/>
    </location>
</feature>
<feature type="transmembrane region" description="Helical" evidence="1">
    <location>
        <begin position="313"/>
        <end position="333"/>
    </location>
</feature>
<feature type="transmembrane region" description="Helical" evidence="1">
    <location>
        <begin position="101"/>
        <end position="125"/>
    </location>
</feature>
<keyword evidence="1" id="KW-0472">Membrane</keyword>
<organism evidence="2 3">
    <name type="scientific">Malus domestica</name>
    <name type="common">Apple</name>
    <name type="synonym">Pyrus malus</name>
    <dbReference type="NCBI Taxonomy" id="3750"/>
    <lineage>
        <taxon>Eukaryota</taxon>
        <taxon>Viridiplantae</taxon>
        <taxon>Streptophyta</taxon>
        <taxon>Embryophyta</taxon>
        <taxon>Tracheophyta</taxon>
        <taxon>Spermatophyta</taxon>
        <taxon>Magnoliopsida</taxon>
        <taxon>eudicotyledons</taxon>
        <taxon>Gunneridae</taxon>
        <taxon>Pentapetalae</taxon>
        <taxon>rosids</taxon>
        <taxon>fabids</taxon>
        <taxon>Rosales</taxon>
        <taxon>Rosaceae</taxon>
        <taxon>Amygdaloideae</taxon>
        <taxon>Maleae</taxon>
        <taxon>Malus</taxon>
    </lineage>
</organism>
<keyword evidence="1" id="KW-1133">Transmembrane helix</keyword>
<keyword evidence="1" id="KW-0812">Transmembrane</keyword>
<evidence type="ECO:0000313" key="3">
    <source>
        <dbReference type="Proteomes" id="UP000290289"/>
    </source>
</evidence>
<protein>
    <submittedName>
        <fullName evidence="2">Uncharacterized protein</fullName>
    </submittedName>
</protein>
<evidence type="ECO:0000256" key="1">
    <source>
        <dbReference type="SAM" id="Phobius"/>
    </source>
</evidence>
<gene>
    <name evidence="2" type="ORF">DVH24_009718</name>
</gene>
<proteinExistence type="predicted"/>
<comment type="caution">
    <text evidence="2">The sequence shown here is derived from an EMBL/GenBank/DDBJ whole genome shotgun (WGS) entry which is preliminary data.</text>
</comment>
<dbReference type="PANTHER" id="PTHR36779">
    <property type="entry name" value="OSJNBA0083N12.13 PROTEIN"/>
    <property type="match status" value="1"/>
</dbReference>
<sequence length="389" mass="44554">MPDISPSITRGCTDCHVRHSETKVCRTAHGALAFRPRQRPTNCDAIGGWVFRSPDKWFRWPDLLQKNPRIPFNLRDIPSLMDSEEASAKGSVANLILRWSLCLLLPILAFFSLSLFVAFVAVFVADSSIPSPISVPSQCRIVSSSVDLKSSKVCELGLFNYKAKHVFYPFEGRRFRCRYDYYWASIFKVTSTIFLGMQYANYRQLVEYKDQSSGQTQLALAEAPDEALPLNCRPNFGAAWLTKDKFKVNETYDCWYTYGISKVSLYHDGFFSCQAKDPSTFEMIRRYCILATKILHAWIFSQKRSVFCRWETIAGVVSGFSTSIISIFFVRLLQQMKFRLPQILAARVRTISFRRTCLLVAYISFVGWLAIQYGKRLGLPEIIVLLKNS</sequence>
<name>A0A498JP98_MALDO</name>
<dbReference type="EMBL" id="RDQH01000332">
    <property type="protein sequence ID" value="RXH96876.1"/>
    <property type="molecule type" value="Genomic_DNA"/>
</dbReference>
<reference evidence="2 3" key="1">
    <citation type="submission" date="2018-10" db="EMBL/GenBank/DDBJ databases">
        <title>A high-quality apple genome assembly.</title>
        <authorList>
            <person name="Hu J."/>
        </authorList>
    </citation>
    <scope>NUCLEOTIDE SEQUENCE [LARGE SCALE GENOMIC DNA]</scope>
    <source>
        <strain evidence="3">cv. HFTH1</strain>
        <tissue evidence="2">Young leaf</tissue>
    </source>
</reference>
<dbReference type="Proteomes" id="UP000290289">
    <property type="component" value="Chromosome 6"/>
</dbReference>
<dbReference type="AlphaFoldDB" id="A0A498JP98"/>
<keyword evidence="3" id="KW-1185">Reference proteome</keyword>
<dbReference type="PANTHER" id="PTHR36779:SF1">
    <property type="entry name" value="OS04G0600400 PROTEIN"/>
    <property type="match status" value="1"/>
</dbReference>
<evidence type="ECO:0000313" key="2">
    <source>
        <dbReference type="EMBL" id="RXH96876.1"/>
    </source>
</evidence>
<accession>A0A498JP98</accession>